<dbReference type="Proteomes" id="UP000199481">
    <property type="component" value="Unassembled WGS sequence"/>
</dbReference>
<organism evidence="2 3">
    <name type="scientific">Carnobacterium viridans</name>
    <dbReference type="NCBI Taxonomy" id="174587"/>
    <lineage>
        <taxon>Bacteria</taxon>
        <taxon>Bacillati</taxon>
        <taxon>Bacillota</taxon>
        <taxon>Bacilli</taxon>
        <taxon>Lactobacillales</taxon>
        <taxon>Carnobacteriaceae</taxon>
        <taxon>Carnobacterium</taxon>
    </lineage>
</organism>
<feature type="transmembrane region" description="Helical" evidence="1">
    <location>
        <begin position="12"/>
        <end position="42"/>
    </location>
</feature>
<reference evidence="3" key="1">
    <citation type="submission" date="2016-10" db="EMBL/GenBank/DDBJ databases">
        <authorList>
            <person name="Varghese N."/>
            <person name="Submissions S."/>
        </authorList>
    </citation>
    <scope>NUCLEOTIDE SEQUENCE [LARGE SCALE GENOMIC DNA]</scope>
    <source>
        <strain evidence="3">MPL-11</strain>
    </source>
</reference>
<gene>
    <name evidence="2" type="ORF">SAMN04487752_1719</name>
</gene>
<keyword evidence="1" id="KW-1133">Transmembrane helix</keyword>
<protein>
    <submittedName>
        <fullName evidence="2">Uncharacterized protein</fullName>
    </submittedName>
</protein>
<keyword evidence="1" id="KW-0472">Membrane</keyword>
<keyword evidence="3" id="KW-1185">Reference proteome</keyword>
<accession>A0A1H0ZUI0</accession>
<dbReference type="EMBL" id="FNJW01000008">
    <property type="protein sequence ID" value="SDQ30901.1"/>
    <property type="molecule type" value="Genomic_DNA"/>
</dbReference>
<evidence type="ECO:0000313" key="2">
    <source>
        <dbReference type="EMBL" id="SDQ30901.1"/>
    </source>
</evidence>
<name>A0A1H0ZUI0_9LACT</name>
<sequence length="55" mass="6237">MILVKRTAFTIIYLVITFYLLFETTIPTGVVLSFVIIFSAFISRNGLLVGLESFF</sequence>
<dbReference type="AlphaFoldDB" id="A0A1H0ZUI0"/>
<proteinExistence type="predicted"/>
<evidence type="ECO:0000256" key="1">
    <source>
        <dbReference type="SAM" id="Phobius"/>
    </source>
</evidence>
<evidence type="ECO:0000313" key="3">
    <source>
        <dbReference type="Proteomes" id="UP000199481"/>
    </source>
</evidence>
<keyword evidence="1" id="KW-0812">Transmembrane</keyword>